<reference evidence="2 3" key="1">
    <citation type="journal article" date="2017" name="Mol. Biol. Evol.">
        <title>The 4-celled Tetrabaena socialis nuclear genome reveals the essential components for genetic control of cell number at the origin of multicellularity in the volvocine lineage.</title>
        <authorList>
            <person name="Featherston J."/>
            <person name="Arakaki Y."/>
            <person name="Hanschen E.R."/>
            <person name="Ferris P.J."/>
            <person name="Michod R.E."/>
            <person name="Olson B.J.S.C."/>
            <person name="Nozaki H."/>
            <person name="Durand P.M."/>
        </authorList>
    </citation>
    <scope>NUCLEOTIDE SEQUENCE [LARGE SCALE GENOMIC DNA]</scope>
    <source>
        <strain evidence="2 3">NIES-571</strain>
    </source>
</reference>
<dbReference type="EMBL" id="PGGS01000034">
    <property type="protein sequence ID" value="PNH11251.1"/>
    <property type="molecule type" value="Genomic_DNA"/>
</dbReference>
<dbReference type="InterPro" id="IPR003609">
    <property type="entry name" value="Pan_app"/>
</dbReference>
<gene>
    <name evidence="2" type="ORF">TSOC_001936</name>
</gene>
<dbReference type="OrthoDB" id="536369at2759"/>
<protein>
    <recommendedName>
        <fullName evidence="1">Apple domain-containing protein</fullName>
    </recommendedName>
</protein>
<feature type="domain" description="Apple" evidence="1">
    <location>
        <begin position="359"/>
        <end position="406"/>
    </location>
</feature>
<dbReference type="AlphaFoldDB" id="A0A2J8AFF5"/>
<evidence type="ECO:0000313" key="2">
    <source>
        <dbReference type="EMBL" id="PNH11251.1"/>
    </source>
</evidence>
<feature type="non-terminal residue" evidence="2">
    <location>
        <position position="1"/>
    </location>
</feature>
<proteinExistence type="predicted"/>
<dbReference type="Proteomes" id="UP000236333">
    <property type="component" value="Unassembled WGS sequence"/>
</dbReference>
<comment type="caution">
    <text evidence="2">The sequence shown here is derived from an EMBL/GenBank/DDBJ whole genome shotgun (WGS) entry which is preliminary data.</text>
</comment>
<keyword evidence="3" id="KW-1185">Reference proteome</keyword>
<accession>A0A2J8AFF5</accession>
<feature type="non-terminal residue" evidence="2">
    <location>
        <position position="406"/>
    </location>
</feature>
<organism evidence="2 3">
    <name type="scientific">Tetrabaena socialis</name>
    <dbReference type="NCBI Taxonomy" id="47790"/>
    <lineage>
        <taxon>Eukaryota</taxon>
        <taxon>Viridiplantae</taxon>
        <taxon>Chlorophyta</taxon>
        <taxon>core chlorophytes</taxon>
        <taxon>Chlorophyceae</taxon>
        <taxon>CS clade</taxon>
        <taxon>Chlamydomonadales</taxon>
        <taxon>Tetrabaenaceae</taxon>
        <taxon>Tetrabaena</taxon>
    </lineage>
</organism>
<name>A0A2J8AFF5_9CHLO</name>
<sequence length="406" mass="42572">AFPSFPPLADGSKIPNYTPVTANALSQVSAVCAAGDIAYVLRFASSLDGQYLAAARVSSCAEGAANLNEGFNDKRVSLTWAATETCGSTSVGYDAVRAYQRASPTDTGYPLWGLAVHCAATDAWSSPVGTGPPGYSGELREVWCPRNWYLSGLVLNGNLTYVTSVLPYCSPGASVKYDAVLTCPLLEGATLLPGFSVAHPITADISPGTPAALEGAQLAIMECSYTTNCDALFAEPLELGASGDDVDLTELYAPGYLDGLYGCSGTVMPTPTSPNLGYYCITGMQPAPQLEVVSTSTVAGPAFCERVMISMGKSMFATNVDGTVCYVLSYNAQLYTGEGHSPNAAFGALCWRQSAPWECIGTGGDVAGETYDAFQASNPEVCRWSCEADSSCSHFFYNATDFACHL</sequence>
<dbReference type="PROSITE" id="PS50948">
    <property type="entry name" value="PAN"/>
    <property type="match status" value="1"/>
</dbReference>
<evidence type="ECO:0000259" key="1">
    <source>
        <dbReference type="PROSITE" id="PS50948"/>
    </source>
</evidence>
<evidence type="ECO:0000313" key="3">
    <source>
        <dbReference type="Proteomes" id="UP000236333"/>
    </source>
</evidence>